<accession>A0A0W0X209</accession>
<dbReference type="AlphaFoldDB" id="A0A0W0X209"/>
<dbReference type="OrthoDB" id="5645602at2"/>
<reference evidence="1 2" key="1">
    <citation type="submission" date="2015-11" db="EMBL/GenBank/DDBJ databases">
        <title>Genomic analysis of 38 Legionella species identifies large and diverse effector repertoires.</title>
        <authorList>
            <person name="Burstein D."/>
            <person name="Amaro F."/>
            <person name="Zusman T."/>
            <person name="Lifshitz Z."/>
            <person name="Cohen O."/>
            <person name="Gilbert J.A."/>
            <person name="Pupko T."/>
            <person name="Shuman H.A."/>
            <person name="Segal G."/>
        </authorList>
    </citation>
    <scope>NUCLEOTIDE SEQUENCE [LARGE SCALE GENOMIC DNA]</scope>
    <source>
        <strain evidence="1 2">ATCC 49506</strain>
    </source>
</reference>
<comment type="caution">
    <text evidence="1">The sequence shown here is derived from an EMBL/GenBank/DDBJ whole genome shotgun (WGS) entry which is preliminary data.</text>
</comment>
<dbReference type="PATRIC" id="fig|45070.6.peg.590"/>
<dbReference type="EMBL" id="LNYO01000007">
    <property type="protein sequence ID" value="KTD38570.1"/>
    <property type="molecule type" value="Genomic_DNA"/>
</dbReference>
<evidence type="ECO:0000313" key="1">
    <source>
        <dbReference type="EMBL" id="KTD38570.1"/>
    </source>
</evidence>
<gene>
    <name evidence="1" type="ORF">Lnau_0558</name>
</gene>
<protein>
    <submittedName>
        <fullName evidence="1">Uncharacterized protein</fullName>
    </submittedName>
</protein>
<proteinExistence type="predicted"/>
<keyword evidence="2" id="KW-1185">Reference proteome</keyword>
<dbReference type="Proteomes" id="UP000054725">
    <property type="component" value="Unassembled WGS sequence"/>
</dbReference>
<organism evidence="1 2">
    <name type="scientific">Legionella nautarum</name>
    <dbReference type="NCBI Taxonomy" id="45070"/>
    <lineage>
        <taxon>Bacteria</taxon>
        <taxon>Pseudomonadati</taxon>
        <taxon>Pseudomonadota</taxon>
        <taxon>Gammaproteobacteria</taxon>
        <taxon>Legionellales</taxon>
        <taxon>Legionellaceae</taxon>
        <taxon>Legionella</taxon>
    </lineage>
</organism>
<evidence type="ECO:0000313" key="2">
    <source>
        <dbReference type="Proteomes" id="UP000054725"/>
    </source>
</evidence>
<sequence length="228" mass="25953">MLTREQIREIIEECRRIGVSGLGNGRRTTIPFIKIDILRADGLDFTGVLGNSAIFINKNTHKMLSQYHSSWVANKTIAIKESLLLKPTIDIIGAIVHETGHAFNVEAKIANTEGNAYIFEIEVLLKLLESDYLSSFGCDKEDVGSYFQSRLANYHMETRNPYLAKRVDEIVEEFGLYNPRKEQPDEKPSLSEDINYEVKVVSQRLLFFTSLSTLQRKHEYISGSNLGY</sequence>
<dbReference type="RefSeq" id="WP_058503636.1">
    <property type="nucleotide sequence ID" value="NZ_CAAAIF010000005.1"/>
</dbReference>
<name>A0A0W0X209_9GAMM</name>